<dbReference type="PANTHER" id="PTHR10622">
    <property type="entry name" value="HET DOMAIN-CONTAINING PROTEIN"/>
    <property type="match status" value="1"/>
</dbReference>
<dbReference type="GeneID" id="92049560"/>
<comment type="caution">
    <text evidence="2">The sequence shown here is derived from an EMBL/GenBank/DDBJ whole genome shotgun (WGS) entry which is preliminary data.</text>
</comment>
<accession>A0ABR1V2M7</accession>
<name>A0ABR1V2M7_9PEZI</name>
<reference evidence="2 3" key="1">
    <citation type="submission" date="2023-01" db="EMBL/GenBank/DDBJ databases">
        <title>Analysis of 21 Apiospora genomes using comparative genomics revels a genus with tremendous synthesis potential of carbohydrate active enzymes and secondary metabolites.</title>
        <authorList>
            <person name="Sorensen T."/>
        </authorList>
    </citation>
    <scope>NUCLEOTIDE SEQUENCE [LARGE SCALE GENOMIC DNA]</scope>
    <source>
        <strain evidence="2 3">CBS 114990</strain>
    </source>
</reference>
<protein>
    <recommendedName>
        <fullName evidence="1">Heterokaryon incompatibility domain-containing protein</fullName>
    </recommendedName>
</protein>
<sequence>MWLIDTRTGGLVYTVNPVPGTYVILSHTWGAAEEEISFQDFQRPDLANFTSPGGSKARGFAKIERTCAIARSRGLDFAWIDTCCIDKTSSAELSEAINSMFQWYKDADFCIAYLQDLPPETDSSPLESEFPKCRWVTRGWTLQELIAPRKVEFYDVSWEFRGLKSTPDMTRLLAKVTGIDAEILVDSTELDKVPIARRISWASTRETTRVEDEAYCLLGLFNVHMPMIYGEGRKAFLRLQEEIAKDSGDLSLLAWTTSTNDDGDVNGEVHVQEQRYHGIFAPSPFYFRSARNIKHRIRGFCVEKEFVVTNRGLKIETALVMDESGNVVLNLGVSHRDNWGPTNSDGWKGIFLAKTADGYVRSRPWQLFTARYRRYLADAPPIIHIRKHVSSAESQRLERRFAGGIRVRTRSQIQKVAPIHLWDQTRRTFMHQGRGINAWVVIHLPDPTLKSNNSGINSGINSGVKPEVVRKGPARAIVACSTMGYEVGEPGQSVCTIWIEGQGAWRNALGFLETRTEIADYVAADYLTNLVAATKSTKLSRAQSCPFFVDEAGNESVITASLNDCKIEGVRGYFLDIDVEVYTKPTPDTEMAEI</sequence>
<dbReference type="InterPro" id="IPR010730">
    <property type="entry name" value="HET"/>
</dbReference>
<keyword evidence="3" id="KW-1185">Reference proteome</keyword>
<evidence type="ECO:0000259" key="1">
    <source>
        <dbReference type="Pfam" id="PF06985"/>
    </source>
</evidence>
<proteinExistence type="predicted"/>
<dbReference type="Pfam" id="PF06985">
    <property type="entry name" value="HET"/>
    <property type="match status" value="1"/>
</dbReference>
<dbReference type="Proteomes" id="UP001433268">
    <property type="component" value="Unassembled WGS sequence"/>
</dbReference>
<evidence type="ECO:0000313" key="2">
    <source>
        <dbReference type="EMBL" id="KAK8065439.1"/>
    </source>
</evidence>
<evidence type="ECO:0000313" key="3">
    <source>
        <dbReference type="Proteomes" id="UP001433268"/>
    </source>
</evidence>
<organism evidence="2 3">
    <name type="scientific">Apiospora hydei</name>
    <dbReference type="NCBI Taxonomy" id="1337664"/>
    <lineage>
        <taxon>Eukaryota</taxon>
        <taxon>Fungi</taxon>
        <taxon>Dikarya</taxon>
        <taxon>Ascomycota</taxon>
        <taxon>Pezizomycotina</taxon>
        <taxon>Sordariomycetes</taxon>
        <taxon>Xylariomycetidae</taxon>
        <taxon>Amphisphaeriales</taxon>
        <taxon>Apiosporaceae</taxon>
        <taxon>Apiospora</taxon>
    </lineage>
</organism>
<dbReference type="EMBL" id="JAQQWN010000009">
    <property type="protein sequence ID" value="KAK8065439.1"/>
    <property type="molecule type" value="Genomic_DNA"/>
</dbReference>
<feature type="domain" description="Heterokaryon incompatibility" evidence="1">
    <location>
        <begin position="22"/>
        <end position="116"/>
    </location>
</feature>
<dbReference type="PANTHER" id="PTHR10622:SF12">
    <property type="entry name" value="HET DOMAIN-CONTAINING PROTEIN"/>
    <property type="match status" value="1"/>
</dbReference>
<gene>
    <name evidence="2" type="ORF">PG997_012186</name>
</gene>
<dbReference type="RefSeq" id="XP_066662192.1">
    <property type="nucleotide sequence ID" value="XM_066816500.1"/>
</dbReference>